<dbReference type="InterPro" id="IPR036291">
    <property type="entry name" value="NAD(P)-bd_dom_sf"/>
</dbReference>
<evidence type="ECO:0000256" key="1">
    <source>
        <dbReference type="ARBA" id="ARBA00006484"/>
    </source>
</evidence>
<dbReference type="EMBL" id="JANQBD010000006">
    <property type="protein sequence ID" value="MCR8631569.1"/>
    <property type="molecule type" value="Genomic_DNA"/>
</dbReference>
<evidence type="ECO:0000313" key="3">
    <source>
        <dbReference type="EMBL" id="MCR8631569.1"/>
    </source>
</evidence>
<evidence type="ECO:0000313" key="4">
    <source>
        <dbReference type="Proteomes" id="UP001300012"/>
    </source>
</evidence>
<keyword evidence="2" id="KW-0560">Oxidoreductase</keyword>
<accession>A0ABT1YEF3</accession>
<dbReference type="PRINTS" id="PR00081">
    <property type="entry name" value="GDHRDH"/>
</dbReference>
<dbReference type="RefSeq" id="WP_258213165.1">
    <property type="nucleotide sequence ID" value="NZ_JANQBD010000006.1"/>
</dbReference>
<dbReference type="PANTHER" id="PTHR43669:SF3">
    <property type="entry name" value="ALCOHOL DEHYDROGENASE, PUTATIVE (AFU_ORTHOLOGUE AFUA_3G03445)-RELATED"/>
    <property type="match status" value="1"/>
</dbReference>
<dbReference type="PANTHER" id="PTHR43669">
    <property type="entry name" value="5-KETO-D-GLUCONATE 5-REDUCTASE"/>
    <property type="match status" value="1"/>
</dbReference>
<dbReference type="CDD" id="cd05233">
    <property type="entry name" value="SDR_c"/>
    <property type="match status" value="1"/>
</dbReference>
<protein>
    <submittedName>
        <fullName evidence="3">SDR family oxidoreductase</fullName>
    </submittedName>
</protein>
<dbReference type="Gene3D" id="3.40.50.720">
    <property type="entry name" value="NAD(P)-binding Rossmann-like Domain"/>
    <property type="match status" value="1"/>
</dbReference>
<comment type="similarity">
    <text evidence="1">Belongs to the short-chain dehydrogenases/reductases (SDR) family.</text>
</comment>
<evidence type="ECO:0000256" key="2">
    <source>
        <dbReference type="ARBA" id="ARBA00023002"/>
    </source>
</evidence>
<sequence length="265" mass="27577">MLLNNKNAIIYGGGGVIGGAIARAFAREGAHVFLAGRTLDKLEAVASDITTAGGAAQIAQVDALDERSVQNHADDVAMKAGSIDIVLNAIGIFHVQGTPIAELTLEDYMSPITTYTRTNFITSKAVSRHMVNKGSGVILTLSTPVSRMAGPGFMGHSVACAGVESFSRHLAGELAPNGIRVICLRPHMIPEATEVSSHSRDIFQINAELAGITLDQMLTGAASSTLLKRLPTLAEVANTAVFMASDQAGAMTGTVANLTCGFLVD</sequence>
<dbReference type="InterPro" id="IPR002347">
    <property type="entry name" value="SDR_fam"/>
</dbReference>
<name>A0ABT1YEF3_9BACL</name>
<proteinExistence type="inferred from homology"/>
<organism evidence="3 4">
    <name type="scientific">Paenibacillus radicis</name>
    <name type="common">ex Xue et al. 2023</name>
    <dbReference type="NCBI Taxonomy" id="2972489"/>
    <lineage>
        <taxon>Bacteria</taxon>
        <taxon>Bacillati</taxon>
        <taxon>Bacillota</taxon>
        <taxon>Bacilli</taxon>
        <taxon>Bacillales</taxon>
        <taxon>Paenibacillaceae</taxon>
        <taxon>Paenibacillus</taxon>
    </lineage>
</organism>
<keyword evidence="4" id="KW-1185">Reference proteome</keyword>
<comment type="caution">
    <text evidence="3">The sequence shown here is derived from an EMBL/GenBank/DDBJ whole genome shotgun (WGS) entry which is preliminary data.</text>
</comment>
<dbReference type="Proteomes" id="UP001300012">
    <property type="component" value="Unassembled WGS sequence"/>
</dbReference>
<dbReference type="SUPFAM" id="SSF51735">
    <property type="entry name" value="NAD(P)-binding Rossmann-fold domains"/>
    <property type="match status" value="1"/>
</dbReference>
<gene>
    <name evidence="3" type="ORF">NV381_10180</name>
</gene>
<dbReference type="Pfam" id="PF13561">
    <property type="entry name" value="adh_short_C2"/>
    <property type="match status" value="1"/>
</dbReference>
<reference evidence="3 4" key="1">
    <citation type="submission" date="2022-08" db="EMBL/GenBank/DDBJ databases">
        <title>Paenibacillus endoradicis sp. nov., Paenibacillus radicibacter sp. nov and Paenibacillus pararadicis sp. nov., three cold-adapted plant growth-promoting bacteria isolated from root of Larix gmelinii in Great Khingan.</title>
        <authorList>
            <person name="Xue H."/>
        </authorList>
    </citation>
    <scope>NUCLEOTIDE SEQUENCE [LARGE SCALE GENOMIC DNA]</scope>
    <source>
        <strain evidence="3 4">N5-1-1-5</strain>
    </source>
</reference>